<proteinExistence type="predicted"/>
<gene>
    <name evidence="1" type="ORF">K0M31_011000</name>
</gene>
<evidence type="ECO:0000313" key="1">
    <source>
        <dbReference type="EMBL" id="KAK1120795.1"/>
    </source>
</evidence>
<dbReference type="Proteomes" id="UP001177670">
    <property type="component" value="Unassembled WGS sequence"/>
</dbReference>
<dbReference type="AlphaFoldDB" id="A0AA40FKH6"/>
<keyword evidence="2" id="KW-1185">Reference proteome</keyword>
<evidence type="ECO:0000313" key="2">
    <source>
        <dbReference type="Proteomes" id="UP001177670"/>
    </source>
</evidence>
<comment type="caution">
    <text evidence="1">The sequence shown here is derived from an EMBL/GenBank/DDBJ whole genome shotgun (WGS) entry which is preliminary data.</text>
</comment>
<sequence length="170" mass="19418">MKKKFPLGEISIQLNADPHRSVDPFLSCKRGVCARGVAFSLDGRVLFDGRVETRYGDLARGWWEGWSTGVIMQRRWSVSVIRGIPMAKRSSHSRHLTKLFLRDCPRAYRRNRLRPKSDGCFAILKEISHVNCPSVMDYSASGRHPWFFLVPVFLLDGFGEIDTFSEDNVA</sequence>
<organism evidence="1 2">
    <name type="scientific">Melipona bicolor</name>
    <dbReference type="NCBI Taxonomy" id="60889"/>
    <lineage>
        <taxon>Eukaryota</taxon>
        <taxon>Metazoa</taxon>
        <taxon>Ecdysozoa</taxon>
        <taxon>Arthropoda</taxon>
        <taxon>Hexapoda</taxon>
        <taxon>Insecta</taxon>
        <taxon>Pterygota</taxon>
        <taxon>Neoptera</taxon>
        <taxon>Endopterygota</taxon>
        <taxon>Hymenoptera</taxon>
        <taxon>Apocrita</taxon>
        <taxon>Aculeata</taxon>
        <taxon>Apoidea</taxon>
        <taxon>Anthophila</taxon>
        <taxon>Apidae</taxon>
        <taxon>Melipona</taxon>
    </lineage>
</organism>
<protein>
    <submittedName>
        <fullName evidence="1">Uncharacterized protein</fullName>
    </submittedName>
</protein>
<reference evidence="1" key="1">
    <citation type="submission" date="2021-10" db="EMBL/GenBank/DDBJ databases">
        <title>Melipona bicolor Genome sequencing and assembly.</title>
        <authorList>
            <person name="Araujo N.S."/>
            <person name="Arias M.C."/>
        </authorList>
    </citation>
    <scope>NUCLEOTIDE SEQUENCE</scope>
    <source>
        <strain evidence="1">USP_2M_L1-L4_2017</strain>
        <tissue evidence="1">Whole body</tissue>
    </source>
</reference>
<name>A0AA40FKH6_9HYME</name>
<dbReference type="EMBL" id="JAHYIQ010000029">
    <property type="protein sequence ID" value="KAK1120795.1"/>
    <property type="molecule type" value="Genomic_DNA"/>
</dbReference>
<accession>A0AA40FKH6</accession>